<gene>
    <name evidence="3" type="ORF">GSOID_T00032017001</name>
</gene>
<dbReference type="InterPro" id="IPR050626">
    <property type="entry name" value="Peptidase_M16"/>
</dbReference>
<dbReference type="InterPro" id="IPR032632">
    <property type="entry name" value="Peptidase_M16_M"/>
</dbReference>
<dbReference type="AlphaFoldDB" id="E4YAT9"/>
<dbReference type="Gene3D" id="3.30.830.10">
    <property type="entry name" value="Metalloenzyme, LuxS/M16 peptidase-like"/>
    <property type="match status" value="2"/>
</dbReference>
<protein>
    <recommendedName>
        <fullName evidence="2">Peptidase M16 middle/third domain-containing protein</fullName>
    </recommendedName>
</protein>
<dbReference type="Proteomes" id="UP000011014">
    <property type="component" value="Unassembled WGS sequence"/>
</dbReference>
<dbReference type="PANTHER" id="PTHR43690">
    <property type="entry name" value="NARDILYSIN"/>
    <property type="match status" value="1"/>
</dbReference>
<organism evidence="3">
    <name type="scientific">Oikopleura dioica</name>
    <name type="common">Tunicate</name>
    <dbReference type="NCBI Taxonomy" id="34765"/>
    <lineage>
        <taxon>Eukaryota</taxon>
        <taxon>Metazoa</taxon>
        <taxon>Chordata</taxon>
        <taxon>Tunicata</taxon>
        <taxon>Appendicularia</taxon>
        <taxon>Copelata</taxon>
        <taxon>Oikopleuridae</taxon>
        <taxon>Oikopleura</taxon>
    </lineage>
</organism>
<dbReference type="SUPFAM" id="SSF63411">
    <property type="entry name" value="LuxS/MPP-like metallohydrolase"/>
    <property type="match status" value="2"/>
</dbReference>
<dbReference type="PANTHER" id="PTHR43690:SF18">
    <property type="entry name" value="INSULIN-DEGRADING ENZYME-RELATED"/>
    <property type="match status" value="1"/>
</dbReference>
<evidence type="ECO:0000313" key="3">
    <source>
        <dbReference type="EMBL" id="CBY32676.1"/>
    </source>
</evidence>
<dbReference type="EMBL" id="FN654365">
    <property type="protein sequence ID" value="CBY32676.1"/>
    <property type="molecule type" value="Genomic_DNA"/>
</dbReference>
<dbReference type="GO" id="GO:0046872">
    <property type="term" value="F:metal ion binding"/>
    <property type="evidence" value="ECO:0007669"/>
    <property type="project" value="UniProtKB-KW"/>
</dbReference>
<keyword evidence="1" id="KW-0479">Metal-binding</keyword>
<name>E4YAT9_OIKDI</name>
<dbReference type="InterPro" id="IPR011249">
    <property type="entry name" value="Metalloenz_LuxS/M16"/>
</dbReference>
<proteinExistence type="predicted"/>
<evidence type="ECO:0000259" key="2">
    <source>
        <dbReference type="Pfam" id="PF16187"/>
    </source>
</evidence>
<accession>E4YAT9</accession>
<sequence>MHQRRFFGTKCWLGYTPFQFNNDTINKCLREIKPSNCAVLLRSQSFAGEGGFEEPAHSYPREFRLPEENKYVIKNLPQKVDDSQSWPAPKRVLRSSTAELWFKTDSKFNIPRAYICVNFLTNLASKNIKNQVMMDMLLFATAGQCQGSHDFTLASEAGIECRVLGIFADAAQDNRVTNNTRPVGIMVSGYDPKLPEIILRAMDMLLKFRLHNMDILGQLINQLQGAYQGTMIGDPLRVCSELGTRLLINNYYSLPERLEFTRDILRSDFGLLQQFIMEFHQFQQQLITKSYYQVHIEGNMTQKEATDIYKQITKLAQAKGPGSLKVKSATSGPKIRNHEMPVACKVAGMDPNSEMTFCSLTWVLGKFQSSRRLSALATFVSSMMHQPAFDYLRTKKALGYIAGSREWSRSGVKEWIESGE</sequence>
<feature type="domain" description="Peptidase M16 middle/third" evidence="2">
    <location>
        <begin position="58"/>
        <end position="259"/>
    </location>
</feature>
<evidence type="ECO:0000256" key="1">
    <source>
        <dbReference type="ARBA" id="ARBA00022723"/>
    </source>
</evidence>
<reference evidence="3" key="1">
    <citation type="journal article" date="2010" name="Science">
        <title>Plasticity of animal genome architecture unmasked by rapid evolution of a pelagic tunicate.</title>
        <authorList>
            <person name="Denoeud F."/>
            <person name="Henriet S."/>
            <person name="Mungpakdee S."/>
            <person name="Aury J.M."/>
            <person name="Da Silva C."/>
            <person name="Brinkmann H."/>
            <person name="Mikhaleva J."/>
            <person name="Olsen L.C."/>
            <person name="Jubin C."/>
            <person name="Canestro C."/>
            <person name="Bouquet J.M."/>
            <person name="Danks G."/>
            <person name="Poulain J."/>
            <person name="Campsteijn C."/>
            <person name="Adamski M."/>
            <person name="Cross I."/>
            <person name="Yadetie F."/>
            <person name="Muffato M."/>
            <person name="Louis A."/>
            <person name="Butcher S."/>
            <person name="Tsagkogeorga G."/>
            <person name="Konrad A."/>
            <person name="Singh S."/>
            <person name="Jensen M.F."/>
            <person name="Cong E.H."/>
            <person name="Eikeseth-Otteraa H."/>
            <person name="Noel B."/>
            <person name="Anthouard V."/>
            <person name="Porcel B.M."/>
            <person name="Kachouri-Lafond R."/>
            <person name="Nishino A."/>
            <person name="Ugolini M."/>
            <person name="Chourrout P."/>
            <person name="Nishida H."/>
            <person name="Aasland R."/>
            <person name="Huzurbazar S."/>
            <person name="Westhof E."/>
            <person name="Delsuc F."/>
            <person name="Lehrach H."/>
            <person name="Reinhardt R."/>
            <person name="Weissenbach J."/>
            <person name="Roy S.W."/>
            <person name="Artiguenave F."/>
            <person name="Postlethwait J.H."/>
            <person name="Manak J.R."/>
            <person name="Thompson E.M."/>
            <person name="Jaillon O."/>
            <person name="Du Pasquier L."/>
            <person name="Boudinot P."/>
            <person name="Liberles D.A."/>
            <person name="Volff J.N."/>
            <person name="Philippe H."/>
            <person name="Lenhard B."/>
            <person name="Roest Crollius H."/>
            <person name="Wincker P."/>
            <person name="Chourrout D."/>
        </authorList>
    </citation>
    <scope>NUCLEOTIDE SEQUENCE [LARGE SCALE GENOMIC DNA]</scope>
</reference>
<dbReference type="Pfam" id="PF16187">
    <property type="entry name" value="Peptidase_M16_M"/>
    <property type="match status" value="1"/>
</dbReference>